<name>A0A498JSS8_MALDO</name>
<proteinExistence type="predicted"/>
<protein>
    <submittedName>
        <fullName evidence="2">Uncharacterized protein</fullName>
    </submittedName>
</protein>
<gene>
    <name evidence="2" type="ORF">DVH24_010431</name>
</gene>
<sequence length="89" mass="9988">MAVRANIGEAEEKGMKKQKNPDGREMKMMVQRETQNYSCFKPKAGSVFPSKRKSVKRLIFDRLVVCFGSLPHRPPSSSSALASQSPKPY</sequence>
<feature type="compositionally biased region" description="Basic and acidic residues" evidence="1">
    <location>
        <begin position="10"/>
        <end position="24"/>
    </location>
</feature>
<comment type="caution">
    <text evidence="2">The sequence shown here is derived from an EMBL/GenBank/DDBJ whole genome shotgun (WGS) entry which is preliminary data.</text>
</comment>
<feature type="region of interest" description="Disordered" evidence="1">
    <location>
        <begin position="70"/>
        <end position="89"/>
    </location>
</feature>
<reference evidence="2 3" key="1">
    <citation type="submission" date="2018-10" db="EMBL/GenBank/DDBJ databases">
        <title>A high-quality apple genome assembly.</title>
        <authorList>
            <person name="Hu J."/>
        </authorList>
    </citation>
    <scope>NUCLEOTIDE SEQUENCE [LARGE SCALE GENOMIC DNA]</scope>
    <source>
        <strain evidence="3">cv. HFTH1</strain>
        <tissue evidence="2">Young leaf</tissue>
    </source>
</reference>
<evidence type="ECO:0000313" key="2">
    <source>
        <dbReference type="EMBL" id="RXH98106.1"/>
    </source>
</evidence>
<dbReference type="AlphaFoldDB" id="A0A498JSS8"/>
<organism evidence="2 3">
    <name type="scientific">Malus domestica</name>
    <name type="common">Apple</name>
    <name type="synonym">Pyrus malus</name>
    <dbReference type="NCBI Taxonomy" id="3750"/>
    <lineage>
        <taxon>Eukaryota</taxon>
        <taxon>Viridiplantae</taxon>
        <taxon>Streptophyta</taxon>
        <taxon>Embryophyta</taxon>
        <taxon>Tracheophyta</taxon>
        <taxon>Spermatophyta</taxon>
        <taxon>Magnoliopsida</taxon>
        <taxon>eudicotyledons</taxon>
        <taxon>Gunneridae</taxon>
        <taxon>Pentapetalae</taxon>
        <taxon>rosids</taxon>
        <taxon>fabids</taxon>
        <taxon>Rosales</taxon>
        <taxon>Rosaceae</taxon>
        <taxon>Amygdaloideae</taxon>
        <taxon>Maleae</taxon>
        <taxon>Malus</taxon>
    </lineage>
</organism>
<evidence type="ECO:0000313" key="3">
    <source>
        <dbReference type="Proteomes" id="UP000290289"/>
    </source>
</evidence>
<evidence type="ECO:0000256" key="1">
    <source>
        <dbReference type="SAM" id="MobiDB-lite"/>
    </source>
</evidence>
<feature type="region of interest" description="Disordered" evidence="1">
    <location>
        <begin position="1"/>
        <end position="24"/>
    </location>
</feature>
<dbReference type="Proteomes" id="UP000290289">
    <property type="component" value="Chromosome 5"/>
</dbReference>
<dbReference type="EMBL" id="RDQH01000331">
    <property type="protein sequence ID" value="RXH98106.1"/>
    <property type="molecule type" value="Genomic_DNA"/>
</dbReference>
<accession>A0A498JSS8</accession>
<keyword evidence="3" id="KW-1185">Reference proteome</keyword>